<keyword evidence="1" id="KW-0677">Repeat</keyword>
<evidence type="ECO:0000313" key="5">
    <source>
        <dbReference type="Proteomes" id="UP001202328"/>
    </source>
</evidence>
<evidence type="ECO:0000256" key="2">
    <source>
        <dbReference type="ARBA" id="ARBA00022845"/>
    </source>
</evidence>
<gene>
    <name evidence="4" type="ORF">MKW98_030718</name>
</gene>
<accession>A0AAD4X2M0</accession>
<dbReference type="InterPro" id="IPR001313">
    <property type="entry name" value="Pumilio_RNA-bd_rpt"/>
</dbReference>
<dbReference type="GO" id="GO:0030686">
    <property type="term" value="C:90S preribosome"/>
    <property type="evidence" value="ECO:0007669"/>
    <property type="project" value="TreeGrafter"/>
</dbReference>
<sequence length="259" mass="28212">MVSVGSKSLRSGRHKTHNNNNRVSSNFWMNHLTYNQGGEQHHGGGGGGFDGGGACRKNDEYSSNRLSSSILRKQVDPETEKYFSQTALKLLAGEDKELMNIILIILACHGENTGEEGNLIQNVAMRKTLDFLNDNASSHLMEVILDVAPETLYSEILAKILSNRLFEVSSTQCVSFVIQSLVSSAKIQDQVRIRSLAVLFCLGDPKLGGKLIELLELGRSGVVVSIAAASQKLHTNQRKCSEALAAASSNFIVDLFSNM</sequence>
<keyword evidence="5" id="KW-1185">Reference proteome</keyword>
<dbReference type="InterPro" id="IPR040000">
    <property type="entry name" value="NOP9"/>
</dbReference>
<evidence type="ECO:0000313" key="4">
    <source>
        <dbReference type="EMBL" id="KAI3830555.1"/>
    </source>
</evidence>
<feature type="region of interest" description="Disordered" evidence="3">
    <location>
        <begin position="1"/>
        <end position="24"/>
    </location>
</feature>
<proteinExistence type="predicted"/>
<dbReference type="PANTHER" id="PTHR13102:SF0">
    <property type="entry name" value="NUCLEOLAR PROTEIN 9"/>
    <property type="match status" value="1"/>
</dbReference>
<dbReference type="Pfam" id="PF22493">
    <property type="entry name" value="PUF_NOP9"/>
    <property type="match status" value="1"/>
</dbReference>
<dbReference type="GO" id="GO:0030688">
    <property type="term" value="C:preribosome, small subunit precursor"/>
    <property type="evidence" value="ECO:0007669"/>
    <property type="project" value="TreeGrafter"/>
</dbReference>
<reference evidence="4" key="1">
    <citation type="submission" date="2022-04" db="EMBL/GenBank/DDBJ databases">
        <title>A functionally conserved STORR gene fusion in Papaver species that diverged 16.8 million years ago.</title>
        <authorList>
            <person name="Catania T."/>
        </authorList>
    </citation>
    <scope>NUCLEOTIDE SEQUENCE</scope>
    <source>
        <strain evidence="4">S-188037</strain>
    </source>
</reference>
<evidence type="ECO:0000256" key="1">
    <source>
        <dbReference type="ARBA" id="ARBA00022737"/>
    </source>
</evidence>
<dbReference type="AlphaFoldDB" id="A0AAD4X2M0"/>
<comment type="caution">
    <text evidence="4">The sequence shown here is derived from an EMBL/GenBank/DDBJ whole genome shotgun (WGS) entry which is preliminary data.</text>
</comment>
<keyword evidence="2" id="KW-0810">Translation regulation</keyword>
<dbReference type="InterPro" id="IPR011989">
    <property type="entry name" value="ARM-like"/>
</dbReference>
<dbReference type="EMBL" id="JAJJMB010018262">
    <property type="protein sequence ID" value="KAI3830555.1"/>
    <property type="molecule type" value="Genomic_DNA"/>
</dbReference>
<dbReference type="PANTHER" id="PTHR13102">
    <property type="entry name" value="NUCLEOLAR PROTEIN 9"/>
    <property type="match status" value="1"/>
</dbReference>
<dbReference type="GO" id="GO:0000480">
    <property type="term" value="P:endonucleolytic cleavage in 5'-ETS of tricistronic rRNA transcript (SSU-rRNA, 5.8S rRNA, LSU-rRNA)"/>
    <property type="evidence" value="ECO:0007669"/>
    <property type="project" value="TreeGrafter"/>
</dbReference>
<dbReference type="Gene3D" id="1.25.10.10">
    <property type="entry name" value="Leucine-rich Repeat Variant"/>
    <property type="match status" value="1"/>
</dbReference>
<dbReference type="GO" id="GO:0000472">
    <property type="term" value="P:endonucleolytic cleavage to generate mature 5'-end of SSU-rRNA from (SSU-rRNA, 5.8S rRNA, LSU-rRNA)"/>
    <property type="evidence" value="ECO:0007669"/>
    <property type="project" value="TreeGrafter"/>
</dbReference>
<dbReference type="GO" id="GO:0005730">
    <property type="term" value="C:nucleolus"/>
    <property type="evidence" value="ECO:0007669"/>
    <property type="project" value="TreeGrafter"/>
</dbReference>
<dbReference type="GO" id="GO:0006417">
    <property type="term" value="P:regulation of translation"/>
    <property type="evidence" value="ECO:0007669"/>
    <property type="project" value="UniProtKB-KW"/>
</dbReference>
<name>A0AAD4X2M0_9MAGN</name>
<dbReference type="GO" id="GO:0000056">
    <property type="term" value="P:ribosomal small subunit export from nucleus"/>
    <property type="evidence" value="ECO:0007669"/>
    <property type="project" value="TreeGrafter"/>
</dbReference>
<evidence type="ECO:0000256" key="3">
    <source>
        <dbReference type="SAM" id="MobiDB-lite"/>
    </source>
</evidence>
<dbReference type="GO" id="GO:0003723">
    <property type="term" value="F:RNA binding"/>
    <property type="evidence" value="ECO:0007669"/>
    <property type="project" value="InterPro"/>
</dbReference>
<dbReference type="GO" id="GO:0000447">
    <property type="term" value="P:endonucleolytic cleavage in ITS1 to separate SSU-rRNA from 5.8S rRNA and LSU-rRNA from tricistronic rRNA transcript (SSU-rRNA, 5.8S rRNA, LSU-rRNA)"/>
    <property type="evidence" value="ECO:0007669"/>
    <property type="project" value="TreeGrafter"/>
</dbReference>
<protein>
    <submittedName>
        <fullName evidence="4">Uncharacterized protein</fullName>
    </submittedName>
</protein>
<organism evidence="4 5">
    <name type="scientific">Papaver atlanticum</name>
    <dbReference type="NCBI Taxonomy" id="357466"/>
    <lineage>
        <taxon>Eukaryota</taxon>
        <taxon>Viridiplantae</taxon>
        <taxon>Streptophyta</taxon>
        <taxon>Embryophyta</taxon>
        <taxon>Tracheophyta</taxon>
        <taxon>Spermatophyta</taxon>
        <taxon>Magnoliopsida</taxon>
        <taxon>Ranunculales</taxon>
        <taxon>Papaveraceae</taxon>
        <taxon>Papaveroideae</taxon>
        <taxon>Papaver</taxon>
    </lineage>
</organism>
<dbReference type="Proteomes" id="UP001202328">
    <property type="component" value="Unassembled WGS sequence"/>
</dbReference>